<dbReference type="Proteomes" id="UP000184520">
    <property type="component" value="Unassembled WGS sequence"/>
</dbReference>
<protein>
    <recommendedName>
        <fullName evidence="3">DUF3806 domain-containing protein</fullName>
    </recommendedName>
</protein>
<dbReference type="AlphaFoldDB" id="A0A1M5IWX2"/>
<dbReference type="OrthoDB" id="8779193at2"/>
<dbReference type="EMBL" id="FQWD01000003">
    <property type="protein sequence ID" value="SHG32858.1"/>
    <property type="molecule type" value="Genomic_DNA"/>
</dbReference>
<proteinExistence type="predicted"/>
<evidence type="ECO:0008006" key="3">
    <source>
        <dbReference type="Google" id="ProtNLM"/>
    </source>
</evidence>
<evidence type="ECO:0000313" key="2">
    <source>
        <dbReference type="Proteomes" id="UP000184520"/>
    </source>
</evidence>
<name>A0A1M5IWX2_9ALTE</name>
<keyword evidence="2" id="KW-1185">Reference proteome</keyword>
<accession>A0A1M5IWX2</accession>
<evidence type="ECO:0000313" key="1">
    <source>
        <dbReference type="EMBL" id="SHG32858.1"/>
    </source>
</evidence>
<dbReference type="RefSeq" id="WP_073321357.1">
    <property type="nucleotide sequence ID" value="NZ_FQWD01000003.1"/>
</dbReference>
<gene>
    <name evidence="1" type="ORF">SAMN05216361_1845</name>
</gene>
<sequence>MKQQELETLMTESAQDAVGTSHEIFQIELDYSADSIALVDDLLLAFVAQYHDQALEDEAVFTLCNIYGAYIGEVMRALVGGQWRYDTSDESAPFVVLDVGEYSYAFAGICYERLVNDSAVSVKAYFDQAIANNTQ</sequence>
<organism evidence="1 2">
    <name type="scientific">Marisediminitalea aggregata</name>
    <dbReference type="NCBI Taxonomy" id="634436"/>
    <lineage>
        <taxon>Bacteria</taxon>
        <taxon>Pseudomonadati</taxon>
        <taxon>Pseudomonadota</taxon>
        <taxon>Gammaproteobacteria</taxon>
        <taxon>Alteromonadales</taxon>
        <taxon>Alteromonadaceae</taxon>
        <taxon>Marisediminitalea</taxon>
    </lineage>
</organism>
<dbReference type="STRING" id="634436.SAMN05216361_1845"/>
<reference evidence="2" key="1">
    <citation type="submission" date="2016-11" db="EMBL/GenBank/DDBJ databases">
        <authorList>
            <person name="Varghese N."/>
            <person name="Submissions S."/>
        </authorList>
    </citation>
    <scope>NUCLEOTIDE SEQUENCE [LARGE SCALE GENOMIC DNA]</scope>
    <source>
        <strain evidence="2">CGMCC 1.8995</strain>
    </source>
</reference>